<dbReference type="Gene3D" id="3.40.630.30">
    <property type="match status" value="1"/>
</dbReference>
<keyword evidence="5" id="KW-1185">Reference proteome</keyword>
<dbReference type="InterPro" id="IPR000182">
    <property type="entry name" value="GNAT_dom"/>
</dbReference>
<dbReference type="InterPro" id="IPR050832">
    <property type="entry name" value="Bact_Acetyltransf"/>
</dbReference>
<keyword evidence="2" id="KW-0012">Acyltransferase</keyword>
<sequence length="183" mass="19758">MSTLAAPQMPSVMKIDAAAFSLHIDRLADILIDCVHAGACLGFVLPFGRAEALRFWQPLQQALQDGEFRLLATQDASGAIVGTVQVWLNMPPAGRHQAEIAKLLVHSSARRGGHARALMQAVEALARREGRSLLELRTRSGDAAERLYLGLGYQLVGVIPGYSRALDGSLDAMSIMYKQLPPA</sequence>
<evidence type="ECO:0000313" key="5">
    <source>
        <dbReference type="Proteomes" id="UP000637423"/>
    </source>
</evidence>
<dbReference type="Proteomes" id="UP000637423">
    <property type="component" value="Unassembled WGS sequence"/>
</dbReference>
<accession>A0A916XCY0</accession>
<dbReference type="CDD" id="cd04301">
    <property type="entry name" value="NAT_SF"/>
    <property type="match status" value="1"/>
</dbReference>
<feature type="domain" description="N-acetyltransferase" evidence="3">
    <location>
        <begin position="30"/>
        <end position="181"/>
    </location>
</feature>
<dbReference type="GO" id="GO:0016747">
    <property type="term" value="F:acyltransferase activity, transferring groups other than amino-acyl groups"/>
    <property type="evidence" value="ECO:0007669"/>
    <property type="project" value="InterPro"/>
</dbReference>
<dbReference type="PANTHER" id="PTHR43877">
    <property type="entry name" value="AMINOALKYLPHOSPHONATE N-ACETYLTRANSFERASE-RELATED-RELATED"/>
    <property type="match status" value="1"/>
</dbReference>
<evidence type="ECO:0000259" key="3">
    <source>
        <dbReference type="PROSITE" id="PS51186"/>
    </source>
</evidence>
<dbReference type="SUPFAM" id="SSF55729">
    <property type="entry name" value="Acyl-CoA N-acyltransferases (Nat)"/>
    <property type="match status" value="1"/>
</dbReference>
<dbReference type="EMBL" id="BMED01000001">
    <property type="protein sequence ID" value="GGC64716.1"/>
    <property type="molecule type" value="Genomic_DNA"/>
</dbReference>
<proteinExistence type="predicted"/>
<reference evidence="4" key="1">
    <citation type="journal article" date="2014" name="Int. J. Syst. Evol. Microbiol.">
        <title>Complete genome sequence of Corynebacterium casei LMG S-19264T (=DSM 44701T), isolated from a smear-ripened cheese.</title>
        <authorList>
            <consortium name="US DOE Joint Genome Institute (JGI-PGF)"/>
            <person name="Walter F."/>
            <person name="Albersmeier A."/>
            <person name="Kalinowski J."/>
            <person name="Ruckert C."/>
        </authorList>
    </citation>
    <scope>NUCLEOTIDE SEQUENCE</scope>
    <source>
        <strain evidence="4">CGMCC 1.10998</strain>
    </source>
</reference>
<organism evidence="4 5">
    <name type="scientific">Undibacterium terreum</name>
    <dbReference type="NCBI Taxonomy" id="1224302"/>
    <lineage>
        <taxon>Bacteria</taxon>
        <taxon>Pseudomonadati</taxon>
        <taxon>Pseudomonadota</taxon>
        <taxon>Betaproteobacteria</taxon>
        <taxon>Burkholderiales</taxon>
        <taxon>Oxalobacteraceae</taxon>
        <taxon>Undibacterium</taxon>
    </lineage>
</organism>
<reference evidence="4" key="2">
    <citation type="submission" date="2020-09" db="EMBL/GenBank/DDBJ databases">
        <authorList>
            <person name="Sun Q."/>
            <person name="Zhou Y."/>
        </authorList>
    </citation>
    <scope>NUCLEOTIDE SEQUENCE</scope>
    <source>
        <strain evidence="4">CGMCC 1.10998</strain>
    </source>
</reference>
<protein>
    <submittedName>
        <fullName evidence="4">N-acetyltransferase GCN5</fullName>
    </submittedName>
</protein>
<evidence type="ECO:0000256" key="2">
    <source>
        <dbReference type="ARBA" id="ARBA00023315"/>
    </source>
</evidence>
<keyword evidence="1" id="KW-0808">Transferase</keyword>
<dbReference type="RefSeq" id="WP_229750922.1">
    <property type="nucleotide sequence ID" value="NZ_BMED01000001.1"/>
</dbReference>
<dbReference type="InterPro" id="IPR016181">
    <property type="entry name" value="Acyl_CoA_acyltransferase"/>
</dbReference>
<evidence type="ECO:0000256" key="1">
    <source>
        <dbReference type="ARBA" id="ARBA00022679"/>
    </source>
</evidence>
<name>A0A916XCY0_9BURK</name>
<dbReference type="Pfam" id="PF00583">
    <property type="entry name" value="Acetyltransf_1"/>
    <property type="match status" value="1"/>
</dbReference>
<evidence type="ECO:0000313" key="4">
    <source>
        <dbReference type="EMBL" id="GGC64716.1"/>
    </source>
</evidence>
<gene>
    <name evidence="4" type="ORF">GCM10011396_09670</name>
</gene>
<dbReference type="AlphaFoldDB" id="A0A916XCY0"/>
<dbReference type="PROSITE" id="PS51186">
    <property type="entry name" value="GNAT"/>
    <property type="match status" value="1"/>
</dbReference>
<comment type="caution">
    <text evidence="4">The sequence shown here is derived from an EMBL/GenBank/DDBJ whole genome shotgun (WGS) entry which is preliminary data.</text>
</comment>